<gene>
    <name evidence="2" type="ORF">JZ751_022983</name>
</gene>
<sequence length="74" mass="7863">MDSVPAYSNWDELTPAETVSGSPKNHNPATATRGPENEVHQTPRLSLVPPQMASWTRGESGGVGVVMPDHALVV</sequence>
<evidence type="ECO:0000313" key="2">
    <source>
        <dbReference type="EMBL" id="KAG9351732.1"/>
    </source>
</evidence>
<feature type="compositionally biased region" description="Polar residues" evidence="1">
    <location>
        <begin position="17"/>
        <end position="30"/>
    </location>
</feature>
<feature type="region of interest" description="Disordered" evidence="1">
    <location>
        <begin position="1"/>
        <end position="44"/>
    </location>
</feature>
<evidence type="ECO:0000256" key="1">
    <source>
        <dbReference type="SAM" id="MobiDB-lite"/>
    </source>
</evidence>
<dbReference type="EMBL" id="JAFBMS010000006">
    <property type="protein sequence ID" value="KAG9351732.1"/>
    <property type="molecule type" value="Genomic_DNA"/>
</dbReference>
<protein>
    <submittedName>
        <fullName evidence="2">Uncharacterized protein</fullName>
    </submittedName>
</protein>
<dbReference type="AlphaFoldDB" id="A0A8T2PMK2"/>
<dbReference type="Proteomes" id="UP000824540">
    <property type="component" value="Unassembled WGS sequence"/>
</dbReference>
<comment type="caution">
    <text evidence="2">The sequence shown here is derived from an EMBL/GenBank/DDBJ whole genome shotgun (WGS) entry which is preliminary data.</text>
</comment>
<reference evidence="2" key="1">
    <citation type="thesis" date="2021" institute="BYU ScholarsArchive" country="Provo, UT, USA">
        <title>Applications of and Algorithms for Genome Assembly and Genomic Analyses with an Emphasis on Marine Teleosts.</title>
        <authorList>
            <person name="Pickett B.D."/>
        </authorList>
    </citation>
    <scope>NUCLEOTIDE SEQUENCE</scope>
    <source>
        <strain evidence="2">HI-2016</strain>
    </source>
</reference>
<accession>A0A8T2PMK2</accession>
<organism evidence="2 3">
    <name type="scientific">Albula glossodonta</name>
    <name type="common">roundjaw bonefish</name>
    <dbReference type="NCBI Taxonomy" id="121402"/>
    <lineage>
        <taxon>Eukaryota</taxon>
        <taxon>Metazoa</taxon>
        <taxon>Chordata</taxon>
        <taxon>Craniata</taxon>
        <taxon>Vertebrata</taxon>
        <taxon>Euteleostomi</taxon>
        <taxon>Actinopterygii</taxon>
        <taxon>Neopterygii</taxon>
        <taxon>Teleostei</taxon>
        <taxon>Albuliformes</taxon>
        <taxon>Albulidae</taxon>
        <taxon>Albula</taxon>
    </lineage>
</organism>
<proteinExistence type="predicted"/>
<keyword evidence="3" id="KW-1185">Reference proteome</keyword>
<evidence type="ECO:0000313" key="3">
    <source>
        <dbReference type="Proteomes" id="UP000824540"/>
    </source>
</evidence>
<name>A0A8T2PMK2_9TELE</name>